<dbReference type="Gene3D" id="3.40.50.720">
    <property type="entry name" value="NAD(P)-binding Rossmann-like Domain"/>
    <property type="match status" value="1"/>
</dbReference>
<dbReference type="InterPro" id="IPR036291">
    <property type="entry name" value="NAD(P)-bd_dom_sf"/>
</dbReference>
<keyword evidence="5" id="KW-1185">Reference proteome</keyword>
<evidence type="ECO:0000313" key="4">
    <source>
        <dbReference type="EMBL" id="GGL63492.1"/>
    </source>
</evidence>
<comment type="similarity">
    <text evidence="1">Belongs to the short-chain dehydrogenases/reductases (SDR) family.</text>
</comment>
<dbReference type="RefSeq" id="WP_188978808.1">
    <property type="nucleotide sequence ID" value="NZ_BMPG01000002.1"/>
</dbReference>
<dbReference type="PRINTS" id="PR00080">
    <property type="entry name" value="SDRFAMILY"/>
</dbReference>
<dbReference type="PROSITE" id="PS00061">
    <property type="entry name" value="ADH_SHORT"/>
    <property type="match status" value="1"/>
</dbReference>
<dbReference type="InterPro" id="IPR002347">
    <property type="entry name" value="SDR_fam"/>
</dbReference>
<dbReference type="PANTHER" id="PTHR42760:SF133">
    <property type="entry name" value="3-OXOACYL-[ACYL-CARRIER-PROTEIN] REDUCTASE"/>
    <property type="match status" value="1"/>
</dbReference>
<dbReference type="CDD" id="cd05233">
    <property type="entry name" value="SDR_c"/>
    <property type="match status" value="1"/>
</dbReference>
<dbReference type="AlphaFoldDB" id="A0A830FL70"/>
<feature type="domain" description="Ketoreductase" evidence="3">
    <location>
        <begin position="1"/>
        <end position="177"/>
    </location>
</feature>
<accession>A0A830FL70</accession>
<dbReference type="OrthoDB" id="24596at2157"/>
<dbReference type="InterPro" id="IPR057326">
    <property type="entry name" value="KR_dom"/>
</dbReference>
<dbReference type="Pfam" id="PF13561">
    <property type="entry name" value="adh_short_C2"/>
    <property type="match status" value="1"/>
</dbReference>
<evidence type="ECO:0000313" key="5">
    <source>
        <dbReference type="Proteomes" id="UP000607197"/>
    </source>
</evidence>
<dbReference type="PRINTS" id="PR00081">
    <property type="entry name" value="GDHRDH"/>
</dbReference>
<comment type="caution">
    <text evidence="4">The sequence shown here is derived from an EMBL/GenBank/DDBJ whole genome shotgun (WGS) entry which is preliminary data.</text>
</comment>
<proteinExistence type="inferred from homology"/>
<dbReference type="Proteomes" id="UP000607197">
    <property type="component" value="Unassembled WGS sequence"/>
</dbReference>
<organism evidence="4 5">
    <name type="scientific">Halocalculus aciditolerans</name>
    <dbReference type="NCBI Taxonomy" id="1383812"/>
    <lineage>
        <taxon>Archaea</taxon>
        <taxon>Methanobacteriati</taxon>
        <taxon>Methanobacteriota</taxon>
        <taxon>Stenosarchaea group</taxon>
        <taxon>Halobacteria</taxon>
        <taxon>Halobacteriales</taxon>
        <taxon>Halobacteriaceae</taxon>
        <taxon>Halocalculus</taxon>
    </lineage>
</organism>
<evidence type="ECO:0000259" key="3">
    <source>
        <dbReference type="SMART" id="SM00822"/>
    </source>
</evidence>
<dbReference type="FunFam" id="3.40.50.720:FF:000084">
    <property type="entry name" value="Short-chain dehydrogenase reductase"/>
    <property type="match status" value="1"/>
</dbReference>
<dbReference type="EMBL" id="BMPG01000002">
    <property type="protein sequence ID" value="GGL63492.1"/>
    <property type="molecule type" value="Genomic_DNA"/>
</dbReference>
<protein>
    <submittedName>
        <fullName evidence="4">Beta-ketoacyl-ACP reductase</fullName>
    </submittedName>
</protein>
<dbReference type="PANTHER" id="PTHR42760">
    <property type="entry name" value="SHORT-CHAIN DEHYDROGENASES/REDUCTASES FAMILY MEMBER"/>
    <property type="match status" value="1"/>
</dbReference>
<dbReference type="SUPFAM" id="SSF51735">
    <property type="entry name" value="NAD(P)-binding Rossmann-fold domains"/>
    <property type="match status" value="1"/>
</dbReference>
<reference evidence="4" key="2">
    <citation type="submission" date="2020-09" db="EMBL/GenBank/DDBJ databases">
        <authorList>
            <person name="Sun Q."/>
            <person name="Ohkuma M."/>
        </authorList>
    </citation>
    <scope>NUCLEOTIDE SEQUENCE</scope>
    <source>
        <strain evidence="4">JCM 19596</strain>
    </source>
</reference>
<dbReference type="SMART" id="SM00822">
    <property type="entry name" value="PKS_KR"/>
    <property type="match status" value="1"/>
</dbReference>
<name>A0A830FL70_9EURY</name>
<sequence>MNVVVTGGTGAIGRAVVESVADEPAVFSYQTREDAAAELAAKTTGESAPTTAHPLDVTDTESVEAFVDAAADDLGSVDAVVHTVGTVDPAPPDALDDERWERVLDTNLTGAFRVARATLPALRASGGSLVFLSSIGGTAGTVDPAYAASKAGLHGLVRSLAREAGPDGVRVNAVVPGPVDSPMNDDIVDYLGEREFHGHENVDTHLPTYACEPAAVADAVTYLVDGDYVHGELLNVNGGMQFR</sequence>
<evidence type="ECO:0000256" key="2">
    <source>
        <dbReference type="ARBA" id="ARBA00023002"/>
    </source>
</evidence>
<gene>
    <name evidence="4" type="primary">fabG</name>
    <name evidence="4" type="ORF">GCM10009039_21760</name>
</gene>
<dbReference type="GO" id="GO:0016616">
    <property type="term" value="F:oxidoreductase activity, acting on the CH-OH group of donors, NAD or NADP as acceptor"/>
    <property type="evidence" value="ECO:0007669"/>
    <property type="project" value="UniProtKB-ARBA"/>
</dbReference>
<keyword evidence="2" id="KW-0560">Oxidoreductase</keyword>
<dbReference type="InterPro" id="IPR020904">
    <property type="entry name" value="Sc_DH/Rdtase_CS"/>
</dbReference>
<evidence type="ECO:0000256" key="1">
    <source>
        <dbReference type="ARBA" id="ARBA00006484"/>
    </source>
</evidence>
<reference evidence="4" key="1">
    <citation type="journal article" date="2014" name="Int. J. Syst. Evol. Microbiol.">
        <title>Complete genome sequence of Corynebacterium casei LMG S-19264T (=DSM 44701T), isolated from a smear-ripened cheese.</title>
        <authorList>
            <consortium name="US DOE Joint Genome Institute (JGI-PGF)"/>
            <person name="Walter F."/>
            <person name="Albersmeier A."/>
            <person name="Kalinowski J."/>
            <person name="Ruckert C."/>
        </authorList>
    </citation>
    <scope>NUCLEOTIDE SEQUENCE</scope>
    <source>
        <strain evidence="4">JCM 19596</strain>
    </source>
</reference>